<protein>
    <recommendedName>
        <fullName evidence="5 11">Threonine synthase</fullName>
        <ecNumber evidence="4 11">4.2.3.1</ecNumber>
    </recommendedName>
</protein>
<keyword evidence="8 12" id="KW-0663">Pyridoxal phosphate</keyword>
<evidence type="ECO:0000256" key="5">
    <source>
        <dbReference type="ARBA" id="ARBA00018679"/>
    </source>
</evidence>
<dbReference type="EC" id="4.2.3.1" evidence="4 11"/>
<evidence type="ECO:0000256" key="4">
    <source>
        <dbReference type="ARBA" id="ARBA00013028"/>
    </source>
</evidence>
<evidence type="ECO:0000256" key="10">
    <source>
        <dbReference type="ARBA" id="ARBA00049144"/>
    </source>
</evidence>
<evidence type="ECO:0000256" key="11">
    <source>
        <dbReference type="NCBIfam" id="TIGR00260"/>
    </source>
</evidence>
<evidence type="ECO:0000256" key="12">
    <source>
        <dbReference type="PIRSR" id="PIRSR604450-51"/>
    </source>
</evidence>
<dbReference type="Pfam" id="PF00291">
    <property type="entry name" value="PALP"/>
    <property type="match status" value="1"/>
</dbReference>
<dbReference type="PROSITE" id="PS00165">
    <property type="entry name" value="DEHYDRATASE_SER_THR"/>
    <property type="match status" value="1"/>
</dbReference>
<evidence type="ECO:0000256" key="6">
    <source>
        <dbReference type="ARBA" id="ARBA00022605"/>
    </source>
</evidence>
<keyword evidence="9 14" id="KW-0456">Lyase</keyword>
<dbReference type="GO" id="GO:0009088">
    <property type="term" value="P:threonine biosynthetic process"/>
    <property type="evidence" value="ECO:0007669"/>
    <property type="project" value="UniProtKB-UniRule"/>
</dbReference>
<reference evidence="14" key="1">
    <citation type="journal article" date="2020" name="mSystems">
        <title>Genome- and Community-Level Interaction Insights into Carbon Utilization and Element Cycling Functions of Hydrothermarchaeota in Hydrothermal Sediment.</title>
        <authorList>
            <person name="Zhou Z."/>
            <person name="Liu Y."/>
            <person name="Xu W."/>
            <person name="Pan J."/>
            <person name="Luo Z.H."/>
            <person name="Li M."/>
        </authorList>
    </citation>
    <scope>NUCLEOTIDE SEQUENCE [LARGE SCALE GENOMIC DNA]</scope>
    <source>
        <strain evidence="14">SpSt-783</strain>
    </source>
</reference>
<evidence type="ECO:0000256" key="9">
    <source>
        <dbReference type="ARBA" id="ARBA00023239"/>
    </source>
</evidence>
<dbReference type="NCBIfam" id="TIGR00260">
    <property type="entry name" value="thrC"/>
    <property type="match status" value="1"/>
</dbReference>
<dbReference type="InterPro" id="IPR036052">
    <property type="entry name" value="TrpB-like_PALP_sf"/>
</dbReference>
<evidence type="ECO:0000313" key="14">
    <source>
        <dbReference type="EMBL" id="HHS62818.1"/>
    </source>
</evidence>
<dbReference type="AlphaFoldDB" id="A0A7C6AFX3"/>
<dbReference type="GO" id="GO:0030170">
    <property type="term" value="F:pyridoxal phosphate binding"/>
    <property type="evidence" value="ECO:0007669"/>
    <property type="project" value="InterPro"/>
</dbReference>
<dbReference type="GO" id="GO:0003941">
    <property type="term" value="F:L-serine ammonia-lyase activity"/>
    <property type="evidence" value="ECO:0007669"/>
    <property type="project" value="TreeGrafter"/>
</dbReference>
<dbReference type="GO" id="GO:0006565">
    <property type="term" value="P:L-serine catabolic process"/>
    <property type="evidence" value="ECO:0007669"/>
    <property type="project" value="TreeGrafter"/>
</dbReference>
<keyword evidence="7" id="KW-0791">Threonine biosynthesis</keyword>
<evidence type="ECO:0000256" key="1">
    <source>
        <dbReference type="ARBA" id="ARBA00001933"/>
    </source>
</evidence>
<proteinExistence type="inferred from homology"/>
<dbReference type="PANTHER" id="PTHR48078">
    <property type="entry name" value="THREONINE DEHYDRATASE, MITOCHONDRIAL-RELATED"/>
    <property type="match status" value="1"/>
</dbReference>
<evidence type="ECO:0000256" key="2">
    <source>
        <dbReference type="ARBA" id="ARBA00004979"/>
    </source>
</evidence>
<name>A0A7C6AFX3_UNCW3</name>
<feature type="domain" description="Tryptophan synthase beta chain-like PALP" evidence="13">
    <location>
        <begin position="18"/>
        <end position="311"/>
    </location>
</feature>
<accession>A0A7C6AFX3</accession>
<organism evidence="14">
    <name type="scientific">candidate division WOR-3 bacterium</name>
    <dbReference type="NCBI Taxonomy" id="2052148"/>
    <lineage>
        <taxon>Bacteria</taxon>
        <taxon>Bacteria division WOR-3</taxon>
    </lineage>
</organism>
<comment type="caution">
    <text evidence="14">The sequence shown here is derived from an EMBL/GenBank/DDBJ whole genome shotgun (WGS) entry which is preliminary data.</text>
</comment>
<dbReference type="PANTHER" id="PTHR48078:SF6">
    <property type="entry name" value="L-THREONINE DEHYDRATASE CATABOLIC TDCB"/>
    <property type="match status" value="1"/>
</dbReference>
<comment type="cofactor">
    <cofactor evidence="1 12">
        <name>pyridoxal 5'-phosphate</name>
        <dbReference type="ChEBI" id="CHEBI:597326"/>
    </cofactor>
</comment>
<dbReference type="InterPro" id="IPR004450">
    <property type="entry name" value="Thr_synthase-like"/>
</dbReference>
<gene>
    <name evidence="14" type="primary">thrC</name>
    <name evidence="14" type="ORF">ENV70_04285</name>
</gene>
<dbReference type="EMBL" id="DTHJ01000088">
    <property type="protein sequence ID" value="HHS62818.1"/>
    <property type="molecule type" value="Genomic_DNA"/>
</dbReference>
<dbReference type="GO" id="GO:0004795">
    <property type="term" value="F:threonine synthase activity"/>
    <property type="evidence" value="ECO:0007669"/>
    <property type="project" value="UniProtKB-UniRule"/>
</dbReference>
<dbReference type="UniPathway" id="UPA00050">
    <property type="reaction ID" value="UER00065"/>
</dbReference>
<keyword evidence="6" id="KW-0028">Amino-acid biosynthesis</keyword>
<sequence length="319" mass="35559">MWRYREMLPIREDKNIVSFNEGFTPLVEIKIKNKPILFKMDFLFPTGSFKDRGASIMVSKIKELGIKKVLIDSSGNAGCAVSAYCAKAGIECMVLVPENTSEEKLKQIKSYGAKLYIVQGNRDETARVALKLAEKNYYASHYYNPLFFHGTKTFAYEISEQLGWRAPDTLILPVGNGTLILGAYIGFKELHNQGLIKKIPKLIGIQTKNCAPIYWMFRHHTNRIPILSTRPTVAEGIAVGIPPRANQIIKAIKMTKGTIITVSEREIKQSLKETNLSGIYIEPTSATAVAGVKKYLGLSDKKELIVSTFTGTGLKSHKL</sequence>
<dbReference type="GO" id="GO:0004794">
    <property type="term" value="F:threonine deaminase activity"/>
    <property type="evidence" value="ECO:0007669"/>
    <property type="project" value="TreeGrafter"/>
</dbReference>
<dbReference type="InterPro" id="IPR000634">
    <property type="entry name" value="Ser/Thr_deHydtase_PyrdxlP-BS"/>
</dbReference>
<evidence type="ECO:0000256" key="7">
    <source>
        <dbReference type="ARBA" id="ARBA00022697"/>
    </source>
</evidence>
<dbReference type="Gene3D" id="3.40.50.1100">
    <property type="match status" value="2"/>
</dbReference>
<evidence type="ECO:0000259" key="13">
    <source>
        <dbReference type="Pfam" id="PF00291"/>
    </source>
</evidence>
<dbReference type="InterPro" id="IPR001926">
    <property type="entry name" value="TrpB-like_PALP"/>
</dbReference>
<comment type="pathway">
    <text evidence="2">Amino-acid biosynthesis; L-threonine biosynthesis; L-threonine from L-aspartate: step 5/5.</text>
</comment>
<comment type="similarity">
    <text evidence="3">Belongs to the threonine synthase family.</text>
</comment>
<evidence type="ECO:0000256" key="8">
    <source>
        <dbReference type="ARBA" id="ARBA00022898"/>
    </source>
</evidence>
<dbReference type="GO" id="GO:0006567">
    <property type="term" value="P:L-threonine catabolic process"/>
    <property type="evidence" value="ECO:0007669"/>
    <property type="project" value="TreeGrafter"/>
</dbReference>
<dbReference type="CDD" id="cd01563">
    <property type="entry name" value="Thr-synth_1"/>
    <property type="match status" value="1"/>
</dbReference>
<comment type="catalytic activity">
    <reaction evidence="10">
        <text>O-phospho-L-homoserine + H2O = L-threonine + phosphate</text>
        <dbReference type="Rhea" id="RHEA:10840"/>
        <dbReference type="ChEBI" id="CHEBI:15377"/>
        <dbReference type="ChEBI" id="CHEBI:43474"/>
        <dbReference type="ChEBI" id="CHEBI:57590"/>
        <dbReference type="ChEBI" id="CHEBI:57926"/>
        <dbReference type="EC" id="4.2.3.1"/>
    </reaction>
</comment>
<dbReference type="GO" id="GO:0009097">
    <property type="term" value="P:isoleucine biosynthetic process"/>
    <property type="evidence" value="ECO:0007669"/>
    <property type="project" value="TreeGrafter"/>
</dbReference>
<dbReference type="SUPFAM" id="SSF53686">
    <property type="entry name" value="Tryptophan synthase beta subunit-like PLP-dependent enzymes"/>
    <property type="match status" value="1"/>
</dbReference>
<dbReference type="InterPro" id="IPR050147">
    <property type="entry name" value="Ser/Thr_Dehydratase"/>
</dbReference>
<evidence type="ECO:0000256" key="3">
    <source>
        <dbReference type="ARBA" id="ARBA00005517"/>
    </source>
</evidence>
<feature type="modified residue" description="N6-(pyridoxal phosphate)lysine" evidence="12">
    <location>
        <position position="50"/>
    </location>
</feature>